<gene>
    <name evidence="1" type="ORF">S01H4_26239</name>
</gene>
<protein>
    <submittedName>
        <fullName evidence="1">Uncharacterized protein</fullName>
    </submittedName>
</protein>
<reference evidence="1" key="1">
    <citation type="journal article" date="2014" name="Front. Microbiol.">
        <title>High frequency of phylogenetically diverse reductive dehalogenase-homologous genes in deep subseafloor sedimentary metagenomes.</title>
        <authorList>
            <person name="Kawai M."/>
            <person name="Futagami T."/>
            <person name="Toyoda A."/>
            <person name="Takaki Y."/>
            <person name="Nishi S."/>
            <person name="Hori S."/>
            <person name="Arai W."/>
            <person name="Tsubouchi T."/>
            <person name="Morono Y."/>
            <person name="Uchiyama I."/>
            <person name="Ito T."/>
            <person name="Fujiyama A."/>
            <person name="Inagaki F."/>
            <person name="Takami H."/>
        </authorList>
    </citation>
    <scope>NUCLEOTIDE SEQUENCE</scope>
    <source>
        <strain evidence="1">Expedition CK06-06</strain>
    </source>
</reference>
<evidence type="ECO:0000313" key="1">
    <source>
        <dbReference type="EMBL" id="GAG83245.1"/>
    </source>
</evidence>
<proteinExistence type="predicted"/>
<organism evidence="1">
    <name type="scientific">marine sediment metagenome</name>
    <dbReference type="NCBI Taxonomy" id="412755"/>
    <lineage>
        <taxon>unclassified sequences</taxon>
        <taxon>metagenomes</taxon>
        <taxon>ecological metagenomes</taxon>
    </lineage>
</organism>
<feature type="non-terminal residue" evidence="1">
    <location>
        <position position="1"/>
    </location>
</feature>
<dbReference type="EMBL" id="BART01012619">
    <property type="protein sequence ID" value="GAG83245.1"/>
    <property type="molecule type" value="Genomic_DNA"/>
</dbReference>
<name>X1AKZ1_9ZZZZ</name>
<dbReference type="AlphaFoldDB" id="X1AKZ1"/>
<sequence length="48" mass="5517">VTKNDLKGKDTEDQPAVFSVFLPTERFKLTIEQTSGTLRAFPWELYKA</sequence>
<comment type="caution">
    <text evidence="1">The sequence shown here is derived from an EMBL/GenBank/DDBJ whole genome shotgun (WGS) entry which is preliminary data.</text>
</comment>
<accession>X1AKZ1</accession>